<dbReference type="GO" id="GO:0005525">
    <property type="term" value="F:GTP binding"/>
    <property type="evidence" value="ECO:0007669"/>
    <property type="project" value="UniProtKB-KW"/>
</dbReference>
<evidence type="ECO:0000256" key="6">
    <source>
        <dbReference type="ARBA" id="ARBA00023134"/>
    </source>
</evidence>
<evidence type="ECO:0000313" key="13">
    <source>
        <dbReference type="Proteomes" id="UP000003688"/>
    </source>
</evidence>
<dbReference type="NCBIfam" id="NF007153">
    <property type="entry name" value="PRK09588.1"/>
    <property type="match status" value="1"/>
</dbReference>
<sequence>MNSEKPNIRLIASGKDWIEGAAVDQLKRTAELPGMRLAVGFPDLHPGKGHPVGAAFVSSGTIYPYLIGNDIGCGMGFWQTDLLRRKAKLDRWAGRLSDLENPWEGDVGEWLQRAELPTTHSDHSLGTIGGGNHFAELQAVEKVEDETEFAKLNLSKEKLMLLVHSGSRGLGESILRAYVDQHRDAGVAVESTDAKDYLQKHDEAVRWAKANRSLIAHRFASVLNAACENVVDGSHNSITRHELAGETVWLHRKGAAPAETGPMIIPGSRGTVSYLVLPTGDLPAAAWSLAHGAGRKWTRSESKSRIRDRYRPDELSQTELGSRVICENRDLLYEEAPDAYKKIEVVIKTLVDEGLIRVIASLRPLITYKTRSSR</sequence>
<evidence type="ECO:0000256" key="3">
    <source>
        <dbReference type="ARBA" id="ARBA00022723"/>
    </source>
</evidence>
<dbReference type="STRING" id="320771.Cflav_PD6487"/>
<gene>
    <name evidence="12" type="ORF">Cflav_PD6487</name>
</gene>
<dbReference type="GO" id="GO:0170057">
    <property type="term" value="F:RNA ligase (GTP) activity"/>
    <property type="evidence" value="ECO:0007669"/>
    <property type="project" value="UniProtKB-EC"/>
</dbReference>
<comment type="cofactor">
    <cofactor evidence="11">
        <name>Mn(2+)</name>
        <dbReference type="ChEBI" id="CHEBI:29035"/>
    </cofactor>
    <text evidence="11">Binds 2 manganese ions per subunit.</text>
</comment>
<reference evidence="12 13" key="1">
    <citation type="journal article" date="2011" name="J. Bacteriol.">
        <title>Genome sequence of 'Pedosphaera parvula' Ellin514, an aerobic Verrucomicrobial isolate from pasture soil.</title>
        <authorList>
            <person name="Kant R."/>
            <person name="van Passel M.W."/>
            <person name="Sangwan P."/>
            <person name="Palva A."/>
            <person name="Lucas S."/>
            <person name="Copeland A."/>
            <person name="Lapidus A."/>
            <person name="Glavina Del Rio T."/>
            <person name="Dalin E."/>
            <person name="Tice H."/>
            <person name="Bruce D."/>
            <person name="Goodwin L."/>
            <person name="Pitluck S."/>
            <person name="Chertkov O."/>
            <person name="Larimer F.W."/>
            <person name="Land M.L."/>
            <person name="Hauser L."/>
            <person name="Brettin T.S."/>
            <person name="Detter J.C."/>
            <person name="Han S."/>
            <person name="de Vos W.M."/>
            <person name="Janssen P.H."/>
            <person name="Smidt H."/>
        </authorList>
    </citation>
    <scope>NUCLEOTIDE SEQUENCE [LARGE SCALE GENOMIC DNA]</scope>
    <source>
        <strain evidence="12 13">Ellin514</strain>
    </source>
</reference>
<keyword evidence="3 11" id="KW-0479">Metal-binding</keyword>
<protein>
    <recommendedName>
        <fullName evidence="1">3'-phosphate/5'-hydroxy nucleic acid ligase</fullName>
        <ecNumber evidence="1">6.5.1.8</ecNumber>
    </recommendedName>
</protein>
<evidence type="ECO:0000256" key="8">
    <source>
        <dbReference type="ARBA" id="ARBA00047746"/>
    </source>
</evidence>
<keyword evidence="2" id="KW-0436">Ligase</keyword>
<evidence type="ECO:0000313" key="12">
    <source>
        <dbReference type="EMBL" id="EEF62210.1"/>
    </source>
</evidence>
<feature type="binding site" evidence="10">
    <location>
        <begin position="235"/>
        <end position="236"/>
    </location>
    <ligand>
        <name>GMP</name>
        <dbReference type="ChEBI" id="CHEBI:58115"/>
    </ligand>
</feature>
<feature type="binding site" evidence="11">
    <location>
        <position position="235"/>
    </location>
    <ligand>
        <name>Mn(2+)</name>
        <dbReference type="ChEBI" id="CHEBI:29035"/>
        <label>2</label>
    </ligand>
</feature>
<dbReference type="GO" id="GO:0006396">
    <property type="term" value="P:RNA processing"/>
    <property type="evidence" value="ECO:0007669"/>
    <property type="project" value="InterPro"/>
</dbReference>
<dbReference type="OrthoDB" id="9802323at2"/>
<dbReference type="EC" id="6.5.1.8" evidence="1"/>
<feature type="binding site" evidence="10">
    <location>
        <position position="369"/>
    </location>
    <ligand>
        <name>GMP</name>
        <dbReference type="ChEBI" id="CHEBI:58115"/>
    </ligand>
</feature>
<dbReference type="Pfam" id="PF01139">
    <property type="entry name" value="RtcB"/>
    <property type="match status" value="2"/>
</dbReference>
<organism evidence="12 13">
    <name type="scientific">Pedosphaera parvula (strain Ellin514)</name>
    <dbReference type="NCBI Taxonomy" id="320771"/>
    <lineage>
        <taxon>Bacteria</taxon>
        <taxon>Pseudomonadati</taxon>
        <taxon>Verrucomicrobiota</taxon>
        <taxon>Pedosphaerae</taxon>
        <taxon>Pedosphaerales</taxon>
        <taxon>Pedosphaeraceae</taxon>
        <taxon>Pedosphaera</taxon>
    </lineage>
</organism>
<evidence type="ECO:0000256" key="9">
    <source>
        <dbReference type="PIRSR" id="PIRSR601233-1"/>
    </source>
</evidence>
<keyword evidence="13" id="KW-1185">Reference proteome</keyword>
<evidence type="ECO:0000256" key="7">
    <source>
        <dbReference type="ARBA" id="ARBA00023211"/>
    </source>
</evidence>
<dbReference type="PANTHER" id="PTHR11118">
    <property type="entry name" value="RNA-SPLICING LIGASE RTCB HOMOLOG"/>
    <property type="match status" value="1"/>
</dbReference>
<dbReference type="AlphaFoldDB" id="B9XDR4"/>
<feature type="binding site" evidence="11">
    <location>
        <position position="164"/>
    </location>
    <ligand>
        <name>Mn(2+)</name>
        <dbReference type="ChEBI" id="CHEBI:29035"/>
        <label>2</label>
    </ligand>
</feature>
<dbReference type="EMBL" id="ABOX02000006">
    <property type="protein sequence ID" value="EEF62210.1"/>
    <property type="molecule type" value="Genomic_DNA"/>
</dbReference>
<dbReference type="InterPro" id="IPR001233">
    <property type="entry name" value="RtcB"/>
</dbReference>
<dbReference type="SUPFAM" id="SSF103365">
    <property type="entry name" value="Hypothetical protein PH1602"/>
    <property type="match status" value="1"/>
</dbReference>
<keyword evidence="5" id="KW-0692">RNA repair</keyword>
<dbReference type="GO" id="GO:0042245">
    <property type="term" value="P:RNA repair"/>
    <property type="evidence" value="ECO:0007669"/>
    <property type="project" value="UniProtKB-KW"/>
</dbReference>
<dbReference type="InterPro" id="IPR036025">
    <property type="entry name" value="RtcB-like_sf"/>
</dbReference>
<accession>B9XDR4</accession>
<feature type="binding site" evidence="11">
    <location>
        <position position="133"/>
    </location>
    <ligand>
        <name>Mn(2+)</name>
        <dbReference type="ChEBI" id="CHEBI:29035"/>
        <label>1</label>
    </ligand>
</feature>
<feature type="binding site" evidence="10">
    <location>
        <position position="273"/>
    </location>
    <ligand>
        <name>GMP</name>
        <dbReference type="ChEBI" id="CHEBI:58115"/>
    </ligand>
</feature>
<evidence type="ECO:0000256" key="11">
    <source>
        <dbReference type="PIRSR" id="PIRSR601233-3"/>
    </source>
</evidence>
<dbReference type="GO" id="GO:0003972">
    <property type="term" value="F:RNA ligase (ATP) activity"/>
    <property type="evidence" value="ECO:0007669"/>
    <property type="project" value="TreeGrafter"/>
</dbReference>
<dbReference type="RefSeq" id="WP_007413962.1">
    <property type="nucleotide sequence ID" value="NZ_ABOX02000006.1"/>
</dbReference>
<dbReference type="NCBIfam" id="TIGR03073">
    <property type="entry name" value="release_rtcB"/>
    <property type="match status" value="1"/>
</dbReference>
<keyword evidence="4 10" id="KW-0547">Nucleotide-binding</keyword>
<feature type="binding site" evidence="10">
    <location>
        <begin position="132"/>
        <end position="136"/>
    </location>
    <ligand>
        <name>GMP</name>
        <dbReference type="ChEBI" id="CHEBI:58115"/>
    </ligand>
</feature>
<evidence type="ECO:0000256" key="5">
    <source>
        <dbReference type="ARBA" id="ARBA00022800"/>
    </source>
</evidence>
<evidence type="ECO:0000256" key="10">
    <source>
        <dbReference type="PIRSR" id="PIRSR601233-2"/>
    </source>
</evidence>
<evidence type="ECO:0000256" key="1">
    <source>
        <dbReference type="ARBA" id="ARBA00012726"/>
    </source>
</evidence>
<feature type="active site" description="GMP-histidine intermediate" evidence="9">
    <location>
        <position position="291"/>
    </location>
</feature>
<comment type="caution">
    <text evidence="12">The sequence shown here is derived from an EMBL/GenBank/DDBJ whole genome shotgun (WGS) entry which is preliminary data.</text>
</comment>
<name>B9XDR4_PEDPL</name>
<dbReference type="Proteomes" id="UP000003688">
    <property type="component" value="Unassembled WGS sequence"/>
</dbReference>
<dbReference type="PANTHER" id="PTHR11118:SF1">
    <property type="entry name" value="RNA-SPLICING LIGASE RTCB HOMOLOG"/>
    <property type="match status" value="1"/>
</dbReference>
<evidence type="ECO:0000256" key="2">
    <source>
        <dbReference type="ARBA" id="ARBA00022598"/>
    </source>
</evidence>
<keyword evidence="7 11" id="KW-0464">Manganese</keyword>
<dbReference type="InterPro" id="IPR017510">
    <property type="entry name" value="RtcB2"/>
</dbReference>
<dbReference type="GO" id="GO:0046872">
    <property type="term" value="F:metal ion binding"/>
    <property type="evidence" value="ECO:0007669"/>
    <property type="project" value="UniProtKB-KW"/>
</dbReference>
<feature type="binding site" evidence="10">
    <location>
        <begin position="291"/>
        <end position="294"/>
    </location>
    <ligand>
        <name>GMP</name>
        <dbReference type="ChEBI" id="CHEBI:58115"/>
    </ligand>
</feature>
<comment type="catalytic activity">
    <reaction evidence="8">
        <text>a 3'-end 3'-phospho-ribonucleotide-RNA + a 5'-end dephospho-ribonucleoside-RNA + GTP = a ribonucleotidyl-ribonucleotide-RNA + GMP + diphosphate</text>
        <dbReference type="Rhea" id="RHEA:68076"/>
        <dbReference type="Rhea" id="RHEA-COMP:10463"/>
        <dbReference type="Rhea" id="RHEA-COMP:13936"/>
        <dbReference type="Rhea" id="RHEA-COMP:17355"/>
        <dbReference type="ChEBI" id="CHEBI:33019"/>
        <dbReference type="ChEBI" id="CHEBI:37565"/>
        <dbReference type="ChEBI" id="CHEBI:58115"/>
        <dbReference type="ChEBI" id="CHEBI:83062"/>
        <dbReference type="ChEBI" id="CHEBI:138284"/>
        <dbReference type="ChEBI" id="CHEBI:173118"/>
        <dbReference type="EC" id="6.5.1.8"/>
    </reaction>
</comment>
<proteinExistence type="predicted"/>
<evidence type="ECO:0000256" key="4">
    <source>
        <dbReference type="ARBA" id="ARBA00022741"/>
    </source>
</evidence>
<dbReference type="Gene3D" id="3.90.1860.10">
    <property type="entry name" value="tRNA-splicing ligase RtcB"/>
    <property type="match status" value="1"/>
</dbReference>
<keyword evidence="6 10" id="KW-0342">GTP-binding</keyword>